<comment type="caution">
    <text evidence="2">The sequence shown here is derived from an EMBL/GenBank/DDBJ whole genome shotgun (WGS) entry which is preliminary data.</text>
</comment>
<dbReference type="Proteomes" id="UP000605848">
    <property type="component" value="Unassembled WGS sequence"/>
</dbReference>
<protein>
    <submittedName>
        <fullName evidence="2">Uncharacterized protein</fullName>
    </submittedName>
</protein>
<proteinExistence type="predicted"/>
<feature type="transmembrane region" description="Helical" evidence="1">
    <location>
        <begin position="26"/>
        <end position="49"/>
    </location>
</feature>
<sequence length="61" mass="6174">MSILLAFVGVVGGAITLGMLWSYGAVMALSGTPLGASALVLAVSILMALQKSEQPIEPDTI</sequence>
<keyword evidence="1" id="KW-0812">Transmembrane</keyword>
<organism evidence="2 3">
    <name type="scientific">Microvirga aerilata</name>
    <dbReference type="NCBI Taxonomy" id="670292"/>
    <lineage>
        <taxon>Bacteria</taxon>
        <taxon>Pseudomonadati</taxon>
        <taxon>Pseudomonadota</taxon>
        <taxon>Alphaproteobacteria</taxon>
        <taxon>Hyphomicrobiales</taxon>
        <taxon>Methylobacteriaceae</taxon>
        <taxon>Microvirga</taxon>
    </lineage>
</organism>
<evidence type="ECO:0000313" key="3">
    <source>
        <dbReference type="Proteomes" id="UP000605848"/>
    </source>
</evidence>
<accession>A0A936ZCT4</accession>
<dbReference type="AlphaFoldDB" id="A0A936ZCT4"/>
<reference evidence="2" key="1">
    <citation type="submission" date="2021-01" db="EMBL/GenBank/DDBJ databases">
        <title>Microvirga sp.</title>
        <authorList>
            <person name="Kim M.K."/>
        </authorList>
    </citation>
    <scope>NUCLEOTIDE SEQUENCE</scope>
    <source>
        <strain evidence="2">5420S-16</strain>
    </source>
</reference>
<dbReference type="EMBL" id="JAEQMY010000246">
    <property type="protein sequence ID" value="MBL0408501.1"/>
    <property type="molecule type" value="Genomic_DNA"/>
</dbReference>
<evidence type="ECO:0000256" key="1">
    <source>
        <dbReference type="SAM" id="Phobius"/>
    </source>
</evidence>
<keyword evidence="1" id="KW-1133">Transmembrane helix</keyword>
<keyword evidence="1" id="KW-0472">Membrane</keyword>
<evidence type="ECO:0000313" key="2">
    <source>
        <dbReference type="EMBL" id="MBL0408501.1"/>
    </source>
</evidence>
<keyword evidence="3" id="KW-1185">Reference proteome</keyword>
<gene>
    <name evidence="2" type="ORF">JKG68_32070</name>
</gene>
<dbReference type="RefSeq" id="WP_202066439.1">
    <property type="nucleotide sequence ID" value="NZ_JAEQMY010000246.1"/>
</dbReference>
<name>A0A936ZCT4_9HYPH</name>